<keyword evidence="6" id="KW-1185">Reference proteome</keyword>
<accession>K1EMQ7</accession>
<evidence type="ECO:0000313" key="4">
    <source>
        <dbReference type="EMBL" id="RWU85736.1"/>
    </source>
</evidence>
<evidence type="ECO:0008006" key="7">
    <source>
        <dbReference type="Google" id="ProtNLM"/>
    </source>
</evidence>
<feature type="chain" id="PRO_5044735195" description="Lipoprotein" evidence="2">
    <location>
        <begin position="25"/>
        <end position="195"/>
    </location>
</feature>
<comment type="caution">
    <text evidence="3">The sequence shown here is derived from an EMBL/GenBank/DDBJ whole genome shotgun (WGS) entry which is preliminary data.</text>
</comment>
<evidence type="ECO:0000313" key="6">
    <source>
        <dbReference type="Proteomes" id="UP000288711"/>
    </source>
</evidence>
<sequence>MRPLRTLATTALAATLVAGLSACGDDEPTEASSRDLPSTSAGNDDQAAVEGVFDTYWQALQAQNPSTKPSAELKAVMTADSYADSADFAASFPAVTVEGKDELTASRAEVTSNTTATVEYCYEVHQQYLTKKKLTRGDQTAEAGTDIRSDHNGRPIKDGTEMVNLVSLTRSDPTAEWKVDTNQVGYRRSCDLQRE</sequence>
<evidence type="ECO:0000256" key="1">
    <source>
        <dbReference type="SAM" id="MobiDB-lite"/>
    </source>
</evidence>
<evidence type="ECO:0000313" key="3">
    <source>
        <dbReference type="EMBL" id="EKA60578.1"/>
    </source>
</evidence>
<name>K1EMQ7_9MICO</name>
<reference evidence="3 5" key="2">
    <citation type="journal article" date="2012" name="J. Bacteriol.">
        <title>Genome Sequence of Janibacter hoylei MTCC8307, Isolated from the Stratospheric Air.</title>
        <authorList>
            <person name="Pawar S.P."/>
            <person name="Dhotre D.P."/>
            <person name="Shetty S.A."/>
            <person name="Chowdhury S.P."/>
            <person name="Chaudhari B.L."/>
            <person name="Shouche Y.S."/>
        </authorList>
    </citation>
    <scope>NUCLEOTIDE SEQUENCE [LARGE SCALE GENOMIC DNA]</scope>
    <source>
        <strain evidence="3 5">PVAS-1</strain>
    </source>
</reference>
<dbReference type="STRING" id="1210046.B277_12111"/>
<dbReference type="PATRIC" id="fig|1210046.3.peg.2326"/>
<dbReference type="Proteomes" id="UP000004474">
    <property type="component" value="Unassembled WGS sequence"/>
</dbReference>
<dbReference type="Proteomes" id="UP000288711">
    <property type="component" value="Unassembled WGS sequence"/>
</dbReference>
<dbReference type="RefSeq" id="WP_007928445.1">
    <property type="nucleotide sequence ID" value="NZ_ALWX01000052.1"/>
</dbReference>
<proteinExistence type="predicted"/>
<dbReference type="OrthoDB" id="4861490at2"/>
<reference evidence="4" key="3">
    <citation type="submission" date="2017-11" db="EMBL/GenBank/DDBJ databases">
        <authorList>
            <person name="Seuylemezian A."/>
            <person name="Cooper K."/>
            <person name="Vaishampayan P."/>
        </authorList>
    </citation>
    <scope>NUCLEOTIDE SEQUENCE</scope>
    <source>
        <strain evidence="4">PVAS-1</strain>
    </source>
</reference>
<dbReference type="PROSITE" id="PS51257">
    <property type="entry name" value="PROKAR_LIPOPROTEIN"/>
    <property type="match status" value="1"/>
</dbReference>
<dbReference type="AlphaFoldDB" id="K1EMQ7"/>
<protein>
    <recommendedName>
        <fullName evidence="7">Lipoprotein</fullName>
    </recommendedName>
</protein>
<feature type="region of interest" description="Disordered" evidence="1">
    <location>
        <begin position="134"/>
        <end position="158"/>
    </location>
</feature>
<feature type="signal peptide" evidence="2">
    <location>
        <begin position="1"/>
        <end position="24"/>
    </location>
</feature>
<dbReference type="EMBL" id="PIPF01000001">
    <property type="protein sequence ID" value="RWU85736.1"/>
    <property type="molecule type" value="Genomic_DNA"/>
</dbReference>
<evidence type="ECO:0000256" key="2">
    <source>
        <dbReference type="SAM" id="SignalP"/>
    </source>
</evidence>
<evidence type="ECO:0000313" key="5">
    <source>
        <dbReference type="Proteomes" id="UP000004474"/>
    </source>
</evidence>
<gene>
    <name evidence="3" type="ORF">B277_12111</name>
    <name evidence="4" type="ORF">CWN80_01860</name>
</gene>
<keyword evidence="2" id="KW-0732">Signal</keyword>
<feature type="compositionally biased region" description="Basic and acidic residues" evidence="1">
    <location>
        <begin position="145"/>
        <end position="158"/>
    </location>
</feature>
<feature type="region of interest" description="Disordered" evidence="1">
    <location>
        <begin position="25"/>
        <end position="44"/>
    </location>
</feature>
<dbReference type="EMBL" id="ALWX01000052">
    <property type="protein sequence ID" value="EKA60578.1"/>
    <property type="molecule type" value="Genomic_DNA"/>
</dbReference>
<reference evidence="4 6" key="1">
    <citation type="journal article" date="2009" name="Int. J. Syst. Evol. Microbiol.">
        <title>Janibacter hoylei sp. nov., Bacillus isronensis sp. nov. and Bacillus aryabhattai sp. nov., isolated from cryotubes used for collecting air from the upper atmosphere.</title>
        <authorList>
            <person name="Shivaji S."/>
            <person name="Chaturvedi P."/>
            <person name="Begum Z."/>
            <person name="Pindi P.K."/>
            <person name="Manorama R."/>
            <person name="Padmanaban D.A."/>
            <person name="Shouche Y.S."/>
            <person name="Pawar S."/>
            <person name="Vaishampayan P."/>
            <person name="Dutt C.B."/>
            <person name="Datta G.N."/>
            <person name="Manchanda R.K."/>
            <person name="Rao U.R."/>
            <person name="Bhargava P.M."/>
            <person name="Narlikar J.V."/>
        </authorList>
    </citation>
    <scope>NUCLEOTIDE SEQUENCE [LARGE SCALE GENOMIC DNA]</scope>
    <source>
        <strain evidence="4 6">PVAS-1</strain>
    </source>
</reference>
<organism evidence="3 5">
    <name type="scientific">Janibacter hoylei PVAS-1</name>
    <dbReference type="NCBI Taxonomy" id="1210046"/>
    <lineage>
        <taxon>Bacteria</taxon>
        <taxon>Bacillati</taxon>
        <taxon>Actinomycetota</taxon>
        <taxon>Actinomycetes</taxon>
        <taxon>Micrococcales</taxon>
        <taxon>Intrasporangiaceae</taxon>
        <taxon>Janibacter</taxon>
    </lineage>
</organism>